<feature type="chain" id="PRO_5011745745" evidence="12">
    <location>
        <begin position="21"/>
        <end position="608"/>
    </location>
</feature>
<evidence type="ECO:0000256" key="10">
    <source>
        <dbReference type="PROSITE-ProRule" id="PRU01360"/>
    </source>
</evidence>
<dbReference type="Gene3D" id="2.40.170.20">
    <property type="entry name" value="TonB-dependent receptor, beta-barrel domain"/>
    <property type="match status" value="1"/>
</dbReference>
<dbReference type="EMBL" id="FPBK01000015">
    <property type="protein sequence ID" value="SFU71169.1"/>
    <property type="molecule type" value="Genomic_DNA"/>
</dbReference>
<keyword evidence="6 11" id="KW-0798">TonB box</keyword>
<dbReference type="AlphaFoldDB" id="A0A1I7IDY9"/>
<evidence type="ECO:0000256" key="5">
    <source>
        <dbReference type="ARBA" id="ARBA00022729"/>
    </source>
</evidence>
<keyword evidence="16" id="KW-1185">Reference proteome</keyword>
<name>A0A1I7IDY9_9FLAO</name>
<organism evidence="15 16">
    <name type="scientific">Pustulibacterium marinum</name>
    <dbReference type="NCBI Taxonomy" id="1224947"/>
    <lineage>
        <taxon>Bacteria</taxon>
        <taxon>Pseudomonadati</taxon>
        <taxon>Bacteroidota</taxon>
        <taxon>Flavobacteriia</taxon>
        <taxon>Flavobacteriales</taxon>
        <taxon>Flavobacteriaceae</taxon>
        <taxon>Pustulibacterium</taxon>
    </lineage>
</organism>
<feature type="domain" description="TonB-dependent receptor plug" evidence="14">
    <location>
        <begin position="52"/>
        <end position="141"/>
    </location>
</feature>
<keyword evidence="2 10" id="KW-0813">Transport</keyword>
<dbReference type="PANTHER" id="PTHR30069:SF29">
    <property type="entry name" value="HEMOGLOBIN AND HEMOGLOBIN-HAPTOGLOBIN-BINDING PROTEIN 1-RELATED"/>
    <property type="match status" value="1"/>
</dbReference>
<keyword evidence="3 10" id="KW-1134">Transmembrane beta strand</keyword>
<evidence type="ECO:0000313" key="16">
    <source>
        <dbReference type="Proteomes" id="UP000199138"/>
    </source>
</evidence>
<evidence type="ECO:0000256" key="1">
    <source>
        <dbReference type="ARBA" id="ARBA00004571"/>
    </source>
</evidence>
<evidence type="ECO:0000256" key="9">
    <source>
        <dbReference type="ARBA" id="ARBA00023237"/>
    </source>
</evidence>
<evidence type="ECO:0000256" key="4">
    <source>
        <dbReference type="ARBA" id="ARBA00022692"/>
    </source>
</evidence>
<evidence type="ECO:0000313" key="15">
    <source>
        <dbReference type="EMBL" id="SFU71169.1"/>
    </source>
</evidence>
<dbReference type="PANTHER" id="PTHR30069">
    <property type="entry name" value="TONB-DEPENDENT OUTER MEMBRANE RECEPTOR"/>
    <property type="match status" value="1"/>
</dbReference>
<protein>
    <submittedName>
        <fullName evidence="15">Iron complex outermembrane recepter protein</fullName>
    </submittedName>
</protein>
<dbReference type="Pfam" id="PF07715">
    <property type="entry name" value="Plug"/>
    <property type="match status" value="1"/>
</dbReference>
<evidence type="ECO:0000259" key="14">
    <source>
        <dbReference type="Pfam" id="PF07715"/>
    </source>
</evidence>
<evidence type="ECO:0000256" key="12">
    <source>
        <dbReference type="SAM" id="SignalP"/>
    </source>
</evidence>
<dbReference type="GO" id="GO:0015344">
    <property type="term" value="F:siderophore uptake transmembrane transporter activity"/>
    <property type="evidence" value="ECO:0007669"/>
    <property type="project" value="TreeGrafter"/>
</dbReference>
<comment type="subcellular location">
    <subcellularLocation>
        <location evidence="1 10">Cell outer membrane</location>
        <topology evidence="1 10">Multi-pass membrane protein</topology>
    </subcellularLocation>
</comment>
<dbReference type="RefSeq" id="WP_093026159.1">
    <property type="nucleotide sequence ID" value="NZ_FPBK01000015.1"/>
</dbReference>
<comment type="similarity">
    <text evidence="10 11">Belongs to the TonB-dependent receptor family.</text>
</comment>
<keyword evidence="9 10" id="KW-0998">Cell outer membrane</keyword>
<keyword evidence="7 10" id="KW-0472">Membrane</keyword>
<dbReference type="GO" id="GO:0044718">
    <property type="term" value="P:siderophore transmembrane transport"/>
    <property type="evidence" value="ECO:0007669"/>
    <property type="project" value="TreeGrafter"/>
</dbReference>
<dbReference type="InterPro" id="IPR037066">
    <property type="entry name" value="Plug_dom_sf"/>
</dbReference>
<evidence type="ECO:0000256" key="11">
    <source>
        <dbReference type="RuleBase" id="RU003357"/>
    </source>
</evidence>
<evidence type="ECO:0000256" key="2">
    <source>
        <dbReference type="ARBA" id="ARBA00022448"/>
    </source>
</evidence>
<accession>A0A1I7IDY9</accession>
<evidence type="ECO:0000256" key="3">
    <source>
        <dbReference type="ARBA" id="ARBA00022452"/>
    </source>
</evidence>
<evidence type="ECO:0000256" key="8">
    <source>
        <dbReference type="ARBA" id="ARBA00023170"/>
    </source>
</evidence>
<evidence type="ECO:0000259" key="13">
    <source>
        <dbReference type="Pfam" id="PF00593"/>
    </source>
</evidence>
<dbReference type="InterPro" id="IPR039426">
    <property type="entry name" value="TonB-dep_rcpt-like"/>
</dbReference>
<dbReference type="GO" id="GO:0009279">
    <property type="term" value="C:cell outer membrane"/>
    <property type="evidence" value="ECO:0007669"/>
    <property type="project" value="UniProtKB-SubCell"/>
</dbReference>
<keyword evidence="4 10" id="KW-0812">Transmembrane</keyword>
<dbReference type="OrthoDB" id="9762903at2"/>
<proteinExistence type="inferred from homology"/>
<evidence type="ECO:0000256" key="7">
    <source>
        <dbReference type="ARBA" id="ARBA00023136"/>
    </source>
</evidence>
<reference evidence="15 16" key="1">
    <citation type="submission" date="2016-10" db="EMBL/GenBank/DDBJ databases">
        <authorList>
            <person name="de Groot N.N."/>
        </authorList>
    </citation>
    <scope>NUCLEOTIDE SEQUENCE [LARGE SCALE GENOMIC DNA]</scope>
    <source>
        <strain evidence="15 16">CGMCC 1.12333</strain>
    </source>
</reference>
<dbReference type="Pfam" id="PF00593">
    <property type="entry name" value="TonB_dep_Rec_b-barrel"/>
    <property type="match status" value="1"/>
</dbReference>
<dbReference type="SUPFAM" id="SSF56935">
    <property type="entry name" value="Porins"/>
    <property type="match status" value="1"/>
</dbReference>
<dbReference type="InterPro" id="IPR000531">
    <property type="entry name" value="Beta-barrel_TonB"/>
</dbReference>
<dbReference type="PROSITE" id="PS52016">
    <property type="entry name" value="TONB_DEPENDENT_REC_3"/>
    <property type="match status" value="1"/>
</dbReference>
<evidence type="ECO:0000256" key="6">
    <source>
        <dbReference type="ARBA" id="ARBA00023077"/>
    </source>
</evidence>
<dbReference type="InterPro" id="IPR036942">
    <property type="entry name" value="Beta-barrel_TonB_sf"/>
</dbReference>
<gene>
    <name evidence="15" type="ORF">SAMN05216480_11555</name>
</gene>
<feature type="signal peptide" evidence="12">
    <location>
        <begin position="1"/>
        <end position="20"/>
    </location>
</feature>
<sequence length="608" mass="69570">MKQFYLFISFISCLACKLQAQDTIPLAEVEVSDTQLKRFSDTQQTIELSDSISIKNQASLTSLLNFNSFIYFKQNGLGMVSSPSFRGTTAQQTAVLWNGININSQFNGQTDFNTINIRNFDAVEVRSGGGSVLFGSGAIGGSIHLNDYIKFSEGFKNTAFVKYGSFNTIDGSYKSSYSSEKLSLNIALSRVNSDNNYEYVGKDRNNSNGQFYNQSVSANVGYKLNENNLVKFFTYIYDGDRNFSLIVPTETRTSYSDFNTRNMLEWDGFYGKFISKLKVAYTTEHYKYYANIYNDSYTEGKANSVIGKYDLAYHISDGILLNFVSDINHTNGEGSSIAQNKRTITAFNVMWKHILSNKFLYEVTSRKEFTQNYESPFLFSLGAKYKLLNDYEITLNGSKNFRIPTYNDLFWAGSGNPDLNPETSYQLEFGNHFKLNKVDLSITGYYNDITDMIRWVPQGSVWKPVNTQHVATYGIESKLKYQKKFGKHTMTINGTYTYTKAKDLDSEKELIYVPNHKATGMLQYKYKRLQAYYQYMFVGNVYTDSDNNPLYSLDAYGISNTGLSYHFGRQKGYQIGTEINNLWNVNYQSVRNRFMPGINYAIYMKLKF</sequence>
<keyword evidence="5 12" id="KW-0732">Signal</keyword>
<dbReference type="InterPro" id="IPR012910">
    <property type="entry name" value="Plug_dom"/>
</dbReference>
<dbReference type="Gene3D" id="2.170.130.10">
    <property type="entry name" value="TonB-dependent receptor, plug domain"/>
    <property type="match status" value="1"/>
</dbReference>
<dbReference type="STRING" id="1224947.SAMN05216480_11555"/>
<dbReference type="Proteomes" id="UP000199138">
    <property type="component" value="Unassembled WGS sequence"/>
</dbReference>
<feature type="domain" description="TonB-dependent receptor-like beta-barrel" evidence="13">
    <location>
        <begin position="190"/>
        <end position="582"/>
    </location>
</feature>
<keyword evidence="8" id="KW-0675">Receptor</keyword>